<name>A0A1I2WYU2_9BACT</name>
<evidence type="ECO:0000256" key="8">
    <source>
        <dbReference type="ARBA" id="ARBA00066317"/>
    </source>
</evidence>
<evidence type="ECO:0000313" key="14">
    <source>
        <dbReference type="Proteomes" id="UP000198724"/>
    </source>
</evidence>
<dbReference type="Pfam" id="PF01041">
    <property type="entry name" value="DegT_DnrJ_EryC1"/>
    <property type="match status" value="1"/>
</dbReference>
<feature type="modified residue" description="N6-(pyridoxal phosphate)lysine" evidence="11">
    <location>
        <position position="180"/>
    </location>
</feature>
<dbReference type="PANTHER" id="PTHR30244">
    <property type="entry name" value="TRANSAMINASE"/>
    <property type="match status" value="1"/>
</dbReference>
<evidence type="ECO:0000256" key="10">
    <source>
        <dbReference type="PIRSR" id="PIRSR000390-1"/>
    </source>
</evidence>
<keyword evidence="4" id="KW-0808">Transferase</keyword>
<dbReference type="SUPFAM" id="SSF53383">
    <property type="entry name" value="PLP-dependent transferases"/>
    <property type="match status" value="1"/>
</dbReference>
<dbReference type="OrthoDB" id="9810913at2"/>
<evidence type="ECO:0000256" key="11">
    <source>
        <dbReference type="PIRSR" id="PIRSR000390-2"/>
    </source>
</evidence>
<dbReference type="Proteomes" id="UP000198724">
    <property type="component" value="Unassembled WGS sequence"/>
</dbReference>
<dbReference type="Gene3D" id="3.90.1150.10">
    <property type="entry name" value="Aspartate Aminotransferase, domain 1"/>
    <property type="match status" value="1"/>
</dbReference>
<evidence type="ECO:0000256" key="1">
    <source>
        <dbReference type="ARBA" id="ARBA00001933"/>
    </source>
</evidence>
<dbReference type="InterPro" id="IPR000653">
    <property type="entry name" value="DegT/StrS_aminotransferase"/>
</dbReference>
<proteinExistence type="inferred from homology"/>
<comment type="similarity">
    <text evidence="6 12">Belongs to the DegT/DnrJ/EryC1 family.</text>
</comment>
<evidence type="ECO:0000256" key="7">
    <source>
        <dbReference type="ARBA" id="ARBA00051587"/>
    </source>
</evidence>
<dbReference type="RefSeq" id="WP_092103539.1">
    <property type="nucleotide sequence ID" value="NZ_FOOT01000005.1"/>
</dbReference>
<dbReference type="EC" id="2.6.1.102" evidence="8"/>
<dbReference type="InterPro" id="IPR015422">
    <property type="entry name" value="PyrdxlP-dep_Trfase_small"/>
</dbReference>
<sequence length="387" mass="43300">MIPIAKPYLTEEEAQAAYDTILSGWITQGPKVQEFEEKFAAYTGAKYAVAVSNCTTALHLAMIVAGIGPGDEVICPSMSYIATANAIRYVGATPVFAEVEPDTYNLDAADAEARITDRTKAILLVHQIGMPADIDAFKDLCGRYNLKLLEDAACAAGSAYKGAKIGSHSELVCFSFHPRKVISTGDGGMITTNREDYYNRLKLLRQHGMSVNDRVRHEASRIIFEDHVELGYNYRMTDIQAAVGIKQLEKLDWIVEERRKIAAAYDQAFKDIDSIRLPQEYDGYFSNYQSYSIYLKDTAAVSRNTLMQKLLDRGIATRRGIMNTHRETAYKEYATDVSLPVSEDLQDNSIILPLYVPMKQEEIKFVTECFTQEVLAVTMSKSMLQPD</sequence>
<dbReference type="GO" id="GO:0000271">
    <property type="term" value="P:polysaccharide biosynthetic process"/>
    <property type="evidence" value="ECO:0007669"/>
    <property type="project" value="TreeGrafter"/>
</dbReference>
<dbReference type="Gene3D" id="3.40.640.10">
    <property type="entry name" value="Type I PLP-dependent aspartate aminotransferase-like (Major domain)"/>
    <property type="match status" value="1"/>
</dbReference>
<dbReference type="AlphaFoldDB" id="A0A1I2WYU2"/>
<protein>
    <recommendedName>
        <fullName evidence="9">GDP-perosamine synthase</fullName>
        <ecNumber evidence="8">2.6.1.102</ecNumber>
    </recommendedName>
</protein>
<evidence type="ECO:0000256" key="12">
    <source>
        <dbReference type="RuleBase" id="RU004508"/>
    </source>
</evidence>
<keyword evidence="5 11" id="KW-0663">Pyridoxal phosphate</keyword>
<evidence type="ECO:0000256" key="9">
    <source>
        <dbReference type="ARBA" id="ARBA00074221"/>
    </source>
</evidence>
<comment type="cofactor">
    <cofactor evidence="1">
        <name>pyridoxal 5'-phosphate</name>
        <dbReference type="ChEBI" id="CHEBI:597326"/>
    </cofactor>
</comment>
<dbReference type="CDD" id="cd00616">
    <property type="entry name" value="AHBA_syn"/>
    <property type="match status" value="1"/>
</dbReference>
<gene>
    <name evidence="13" type="ORF">SAMN05421739_105275</name>
</gene>
<keyword evidence="3" id="KW-0032">Aminotransferase</keyword>
<comment type="pathway">
    <text evidence="2">Bacterial outer membrane biogenesis; LPS O-antigen biosynthesis.</text>
</comment>
<dbReference type="FunFam" id="3.40.640.10:FF:000090">
    <property type="entry name" value="Pyridoxal phosphate-dependent aminotransferase"/>
    <property type="match status" value="1"/>
</dbReference>
<evidence type="ECO:0000256" key="3">
    <source>
        <dbReference type="ARBA" id="ARBA00022576"/>
    </source>
</evidence>
<reference evidence="14" key="1">
    <citation type="submission" date="2016-10" db="EMBL/GenBank/DDBJ databases">
        <authorList>
            <person name="Varghese N."/>
            <person name="Submissions S."/>
        </authorList>
    </citation>
    <scope>NUCLEOTIDE SEQUENCE [LARGE SCALE GENOMIC DNA]</scope>
    <source>
        <strain evidence="14">LP51</strain>
    </source>
</reference>
<dbReference type="InterPro" id="IPR015421">
    <property type="entry name" value="PyrdxlP-dep_Trfase_major"/>
</dbReference>
<organism evidence="13 14">
    <name type="scientific">Pontibacter chinhatensis</name>
    <dbReference type="NCBI Taxonomy" id="1436961"/>
    <lineage>
        <taxon>Bacteria</taxon>
        <taxon>Pseudomonadati</taxon>
        <taxon>Bacteroidota</taxon>
        <taxon>Cytophagia</taxon>
        <taxon>Cytophagales</taxon>
        <taxon>Hymenobacteraceae</taxon>
        <taxon>Pontibacter</taxon>
    </lineage>
</organism>
<evidence type="ECO:0000256" key="4">
    <source>
        <dbReference type="ARBA" id="ARBA00022679"/>
    </source>
</evidence>
<comment type="catalytic activity">
    <reaction evidence="7">
        <text>GDP-alpha-D-perosamine + 2-oxoglutarate = GDP-4-dehydro-alpha-D-rhamnose + L-glutamate</text>
        <dbReference type="Rhea" id="RHEA:36779"/>
        <dbReference type="ChEBI" id="CHEBI:16810"/>
        <dbReference type="ChEBI" id="CHEBI:29985"/>
        <dbReference type="ChEBI" id="CHEBI:57964"/>
        <dbReference type="ChEBI" id="CHEBI:73996"/>
        <dbReference type="EC" id="2.6.1.102"/>
    </reaction>
</comment>
<dbReference type="InterPro" id="IPR015424">
    <property type="entry name" value="PyrdxlP-dep_Trfase"/>
</dbReference>
<evidence type="ECO:0000256" key="2">
    <source>
        <dbReference type="ARBA" id="ARBA00005125"/>
    </source>
</evidence>
<evidence type="ECO:0000256" key="6">
    <source>
        <dbReference type="ARBA" id="ARBA00037999"/>
    </source>
</evidence>
<keyword evidence="14" id="KW-1185">Reference proteome</keyword>
<dbReference type="GO" id="GO:0102933">
    <property type="term" value="F:GDP-4-dehydro-6-deoxy-D-mannose-4-aminotransferase activity"/>
    <property type="evidence" value="ECO:0007669"/>
    <property type="project" value="UniProtKB-EC"/>
</dbReference>
<evidence type="ECO:0000256" key="5">
    <source>
        <dbReference type="ARBA" id="ARBA00022898"/>
    </source>
</evidence>
<dbReference type="EMBL" id="FOOT01000005">
    <property type="protein sequence ID" value="SFH06352.1"/>
    <property type="molecule type" value="Genomic_DNA"/>
</dbReference>
<dbReference type="PIRSF" id="PIRSF000390">
    <property type="entry name" value="PLP_StrS"/>
    <property type="match status" value="1"/>
</dbReference>
<dbReference type="GO" id="GO:0030170">
    <property type="term" value="F:pyridoxal phosphate binding"/>
    <property type="evidence" value="ECO:0007669"/>
    <property type="project" value="TreeGrafter"/>
</dbReference>
<feature type="active site" description="Proton acceptor" evidence="10">
    <location>
        <position position="180"/>
    </location>
</feature>
<dbReference type="STRING" id="1436961.SAMN05421739_105275"/>
<evidence type="ECO:0000313" key="13">
    <source>
        <dbReference type="EMBL" id="SFH06352.1"/>
    </source>
</evidence>
<accession>A0A1I2WYU2</accession>
<dbReference type="PANTHER" id="PTHR30244:SF34">
    <property type="entry name" value="DTDP-4-AMINO-4,6-DIDEOXYGALACTOSE TRANSAMINASE"/>
    <property type="match status" value="1"/>
</dbReference>